<name>A0A1X6N2G0_9APHY</name>
<feature type="region of interest" description="Disordered" evidence="1">
    <location>
        <begin position="365"/>
        <end position="440"/>
    </location>
</feature>
<reference evidence="2 3" key="1">
    <citation type="submission" date="2017-04" db="EMBL/GenBank/DDBJ databases">
        <title>Genome Sequence of the Model Brown-Rot Fungus Postia placenta SB12.</title>
        <authorList>
            <consortium name="DOE Joint Genome Institute"/>
            <person name="Gaskell J."/>
            <person name="Kersten P."/>
            <person name="Larrondo L.F."/>
            <person name="Canessa P."/>
            <person name="Martinez D."/>
            <person name="Hibbett D."/>
            <person name="Schmoll M."/>
            <person name="Kubicek C.P."/>
            <person name="Martinez A.T."/>
            <person name="Yadav J."/>
            <person name="Master E."/>
            <person name="Magnuson J.K."/>
            <person name="James T."/>
            <person name="Yaver D."/>
            <person name="Berka R."/>
            <person name="Labutti K."/>
            <person name="Lipzen A."/>
            <person name="Aerts A."/>
            <person name="Barry K."/>
            <person name="Henrissat B."/>
            <person name="Blanchette R."/>
            <person name="Grigoriev I."/>
            <person name="Cullen D."/>
        </authorList>
    </citation>
    <scope>NUCLEOTIDE SEQUENCE [LARGE SCALE GENOMIC DNA]</scope>
    <source>
        <strain evidence="2 3">MAD-698-R-SB12</strain>
    </source>
</reference>
<proteinExistence type="predicted"/>
<evidence type="ECO:0000313" key="3">
    <source>
        <dbReference type="Proteomes" id="UP000194127"/>
    </source>
</evidence>
<feature type="region of interest" description="Disordered" evidence="1">
    <location>
        <begin position="305"/>
        <end position="334"/>
    </location>
</feature>
<protein>
    <submittedName>
        <fullName evidence="2">Uncharacterized protein</fullName>
    </submittedName>
</protein>
<keyword evidence="3" id="KW-1185">Reference proteome</keyword>
<dbReference type="AlphaFoldDB" id="A0A1X6N2G0"/>
<feature type="compositionally biased region" description="Low complexity" evidence="1">
    <location>
        <begin position="669"/>
        <end position="680"/>
    </location>
</feature>
<dbReference type="Proteomes" id="UP000194127">
    <property type="component" value="Unassembled WGS sequence"/>
</dbReference>
<evidence type="ECO:0000256" key="1">
    <source>
        <dbReference type="SAM" id="MobiDB-lite"/>
    </source>
</evidence>
<feature type="compositionally biased region" description="Basic and acidic residues" evidence="1">
    <location>
        <begin position="884"/>
        <end position="914"/>
    </location>
</feature>
<organism evidence="2 3">
    <name type="scientific">Postia placenta MAD-698-R-SB12</name>
    <dbReference type="NCBI Taxonomy" id="670580"/>
    <lineage>
        <taxon>Eukaryota</taxon>
        <taxon>Fungi</taxon>
        <taxon>Dikarya</taxon>
        <taxon>Basidiomycota</taxon>
        <taxon>Agaricomycotina</taxon>
        <taxon>Agaricomycetes</taxon>
        <taxon>Polyporales</taxon>
        <taxon>Adustoporiaceae</taxon>
        <taxon>Rhodonia</taxon>
    </lineage>
</organism>
<gene>
    <name evidence="2" type="ORF">POSPLADRAFT_1141614</name>
</gene>
<dbReference type="EMBL" id="KZ110596">
    <property type="protein sequence ID" value="OSX62811.1"/>
    <property type="molecule type" value="Genomic_DNA"/>
</dbReference>
<sequence length="973" mass="108403">MFVCPCRLTPSRDSWDLIPMRMTAAMESGCPRIVLINARCFATVKPELCDNLLTVLVRRRESRVVMAQGRKLFFAEHWHSLSSPEQGIIRAREAASFSNWEPEFFYQRKSGDPFCFAVKEWYSRAPNVHVDTLLLISDNTVACLERECASLNTTLVFVSVAPPWAPTSPAMATVAAGYVGGAAYDDHPELEPDLQWKNDLRQKIQDQLRHLVDDARQQRDSQWIHHPADSHSAAANDIASQKYQVIMTDIRRLAQDQYEEALERERLERRWAAGYPVDQSWIEAAAREQEAMLTAVHNGRQQTHAGFTFKPHDEPVAGPSRLAGRSTSGDGSVSHHYSRFLEYELNARQSSTDWYGHSYGEGSGTIKQHHVDARAKARQVPEIWRPSAPADDRTPRQSVTSRPTPSSVKTADRPITQDRPSSRLKRKASEGDDADPGHSAEELIPAHNAAAPLAEAEAVIARQINFAVNLAQEEARKTPQLRPIVPLHLAPHFSDRSHSATPKPPLSFRVAPTPLRAVENMNYEQAAEHRTPIGIHFPPMTSAFRASAATPNPALPLRGMGVPPNPTVHFEQTVAEQREIVIPPPPISSTLRAAAATPHPGARAPSASASAGTAMQVVDPRSFTLDDDRSSIHAPFQPQSVLGRDRSDTLRGMQLPAPSSHMWIPPMGSSLDTSSSSRSSEPQRTPTLDEMVLVASDEGDSDWEASAFDTEDVDQMMKQGMEQFMVTGESSIERLLSAQDTIISELAPEEAVEVEVEAAPMKPVEVETETEKEDTPKKAKGGKAKRKEEAKRKEQDTKQKVQDTKQKAQDAKQKAQEAKYKEQEDAKRRAQEEAQARLQLELKRKEDEEARRREAESRQRMEDEHRRELLRKREEDEAAAAAAREVERLNEQRLLEFRRQQEETRRRLEGRQRTDSTTQAAGGQEGGASHREEGCGCGPQGGRDQAQGGRYQEERRGDQTQRGGPHAAGAGDG</sequence>
<feature type="region of interest" description="Disordered" evidence="1">
    <location>
        <begin position="754"/>
        <end position="973"/>
    </location>
</feature>
<dbReference type="CDD" id="cd06503">
    <property type="entry name" value="ATP-synt_Fo_b"/>
    <property type="match status" value="1"/>
</dbReference>
<accession>A0A1X6N2G0</accession>
<feature type="compositionally biased region" description="Polar residues" evidence="1">
    <location>
        <begin position="396"/>
        <end position="409"/>
    </location>
</feature>
<dbReference type="STRING" id="670580.A0A1X6N2G0"/>
<evidence type="ECO:0000313" key="2">
    <source>
        <dbReference type="EMBL" id="OSX62811.1"/>
    </source>
</evidence>
<dbReference type="OrthoDB" id="2804685at2759"/>
<dbReference type="GeneID" id="36330266"/>
<dbReference type="RefSeq" id="XP_024339605.1">
    <property type="nucleotide sequence ID" value="XM_024485317.1"/>
</dbReference>
<feature type="compositionally biased region" description="Basic and acidic residues" evidence="1">
    <location>
        <begin position="786"/>
        <end position="875"/>
    </location>
</feature>
<feature type="compositionally biased region" description="Basic and acidic residues" evidence="1">
    <location>
        <begin position="427"/>
        <end position="440"/>
    </location>
</feature>
<feature type="region of interest" description="Disordered" evidence="1">
    <location>
        <begin position="656"/>
        <end position="686"/>
    </location>
</feature>